<organism evidence="1 2">
    <name type="scientific">Gigaspora rosea</name>
    <dbReference type="NCBI Taxonomy" id="44941"/>
    <lineage>
        <taxon>Eukaryota</taxon>
        <taxon>Fungi</taxon>
        <taxon>Fungi incertae sedis</taxon>
        <taxon>Mucoromycota</taxon>
        <taxon>Glomeromycotina</taxon>
        <taxon>Glomeromycetes</taxon>
        <taxon>Diversisporales</taxon>
        <taxon>Gigasporaceae</taxon>
        <taxon>Gigaspora</taxon>
    </lineage>
</organism>
<comment type="caution">
    <text evidence="1">The sequence shown here is derived from an EMBL/GenBank/DDBJ whole genome shotgun (WGS) entry which is preliminary data.</text>
</comment>
<reference evidence="1 2" key="1">
    <citation type="submission" date="2018-06" db="EMBL/GenBank/DDBJ databases">
        <title>Comparative genomics reveals the genomic features of Rhizophagus irregularis, R. cerebriforme, R. diaphanum and Gigaspora rosea, and their symbiotic lifestyle signature.</title>
        <authorList>
            <person name="Morin E."/>
            <person name="San Clemente H."/>
            <person name="Chen E.C.H."/>
            <person name="De La Providencia I."/>
            <person name="Hainaut M."/>
            <person name="Kuo A."/>
            <person name="Kohler A."/>
            <person name="Murat C."/>
            <person name="Tang N."/>
            <person name="Roy S."/>
            <person name="Loubradou J."/>
            <person name="Henrissat B."/>
            <person name="Grigoriev I.V."/>
            <person name="Corradi N."/>
            <person name="Roux C."/>
            <person name="Martin F.M."/>
        </authorList>
    </citation>
    <scope>NUCLEOTIDE SEQUENCE [LARGE SCALE GENOMIC DNA]</scope>
    <source>
        <strain evidence="1 2">DAOM 194757</strain>
    </source>
</reference>
<gene>
    <name evidence="1" type="ORF">C2G38_216679</name>
</gene>
<evidence type="ECO:0000313" key="1">
    <source>
        <dbReference type="EMBL" id="RIB10082.1"/>
    </source>
</evidence>
<dbReference type="OrthoDB" id="2351769at2759"/>
<dbReference type="Proteomes" id="UP000266673">
    <property type="component" value="Unassembled WGS sequence"/>
</dbReference>
<proteinExistence type="predicted"/>
<dbReference type="STRING" id="44941.A0A397UIF9"/>
<protein>
    <submittedName>
        <fullName evidence="1">Uncharacterized protein</fullName>
    </submittedName>
</protein>
<evidence type="ECO:0000313" key="2">
    <source>
        <dbReference type="Proteomes" id="UP000266673"/>
    </source>
</evidence>
<name>A0A397UIF9_9GLOM</name>
<accession>A0A397UIF9</accession>
<sequence length="170" mass="20119">MSVLKFFLDLHYNNFRNMYHSLDSVYLQIGNMPCQMRKHLRDYFVIKFVPFGGNIQDFIKPFLEEIKKLEQGFVLHLNGIDYWITGGLGIITANLLQGSDISGILCHNEYQGCRTYKVTKDKLTSFSFDIYYHGRYHQITNKEFQLINKLQKMQNYDFALNLVYSFYLGH</sequence>
<dbReference type="AlphaFoldDB" id="A0A397UIF9"/>
<keyword evidence="2" id="KW-1185">Reference proteome</keyword>
<dbReference type="EMBL" id="QKWP01001294">
    <property type="protein sequence ID" value="RIB10082.1"/>
    <property type="molecule type" value="Genomic_DNA"/>
</dbReference>